<keyword evidence="4" id="KW-1185">Reference proteome</keyword>
<dbReference type="EMBL" id="CYGV01000036">
    <property type="protein sequence ID" value="CUA67182.1"/>
    <property type="molecule type" value="Genomic_DNA"/>
</dbReference>
<keyword evidence="3" id="KW-0966">Cell projection</keyword>
<keyword evidence="1" id="KW-0233">DNA recombination</keyword>
<dbReference type="PANTHER" id="PTHR33050:SF7">
    <property type="entry name" value="RIBONUCLEASE H"/>
    <property type="match status" value="1"/>
</dbReference>
<evidence type="ECO:0000313" key="4">
    <source>
        <dbReference type="Proteomes" id="UP000044841"/>
    </source>
</evidence>
<feature type="region of interest" description="Disordered" evidence="2">
    <location>
        <begin position="70"/>
        <end position="126"/>
    </location>
</feature>
<dbReference type="GO" id="GO:0003677">
    <property type="term" value="F:DNA binding"/>
    <property type="evidence" value="ECO:0007669"/>
    <property type="project" value="InterPro"/>
</dbReference>
<keyword evidence="3" id="KW-0969">Cilium</keyword>
<dbReference type="CDD" id="cd09275">
    <property type="entry name" value="RNase_HI_RT_DIRS1"/>
    <property type="match status" value="1"/>
</dbReference>
<dbReference type="GO" id="GO:0015074">
    <property type="term" value="P:DNA integration"/>
    <property type="evidence" value="ECO:0007669"/>
    <property type="project" value="InterPro"/>
</dbReference>
<feature type="region of interest" description="Disordered" evidence="2">
    <location>
        <begin position="345"/>
        <end position="414"/>
    </location>
</feature>
<dbReference type="Gene3D" id="1.10.443.10">
    <property type="entry name" value="Intergrase catalytic core"/>
    <property type="match status" value="1"/>
</dbReference>
<dbReference type="InterPro" id="IPR013762">
    <property type="entry name" value="Integrase-like_cat_sf"/>
</dbReference>
<dbReference type="GO" id="GO:0006310">
    <property type="term" value="P:DNA recombination"/>
    <property type="evidence" value="ECO:0007669"/>
    <property type="project" value="UniProtKB-KW"/>
</dbReference>
<dbReference type="SUPFAM" id="SSF56349">
    <property type="entry name" value="DNA breaking-rejoining enzymes"/>
    <property type="match status" value="1"/>
</dbReference>
<keyword evidence="3" id="KW-0282">Flagellum</keyword>
<feature type="compositionally biased region" description="Basic and acidic residues" evidence="2">
    <location>
        <begin position="400"/>
        <end position="414"/>
    </location>
</feature>
<sequence>MSTDALPSTLADVPVALARVADQLAAGTLTRDDADDYLSHILGLGLWSAFPEDHLDSLRDSWTRLFDSREAERDRAGNSGTDRPNNRAGPSGARGGTTRNSPDPDSEGDLQRRAQEALAQTEKRRIDSKHDATIRSLLETIMGDHGNAAIDKTKYDFVADSGGIEIPANMHPDAAKTVCKAEYYSRSIDTARSALLLQPRKPEFPYLLWNELLRNQFIDLNKVFSHLHASTETTKLSERIGDHISLVTTTSRAPTKKIKTFGEWSYTWSIYRRAIVFVFNHRGDEMDHWATFISRIFSTTNESRHGSVIEMEAAMRRFIFDNQSRCLWDHIDVMHLQHAYLGVDGSRSTQNQSNKRPNSSESSRSTKKSRPARATVFTNTDAPSVRETMEPMPAPKRRRTDREHGAASKAANERLGDQSFRRGFLWRDNEALDSPSADSTIHATPFADIPDHELKNSVALKTIEDNPHIFKIVTPFNVDRFEQLLKTHPNRPLVESACRGLREGFWPHADTSAFIPTDPELVPNHPMGARELDFLKSQRDEELSTGRFSPPFRTLYPGMQSSALGAVPKPHSDKLRLITDQSIGRYSLNSFIDKTDVRVRYDNLTDLGRSLRAIRSQHGDDIPLVLWKSDIAHAFRCIPMHPLWQIRQVVAIDGSYHVDRCMVFGSRASPIIWCKIAGLIAWIAIHVRRLLFLHHYMDDYWSIERGIFPVLYKKYGDMRPHSQVQFLTLLDELGVPHDRSKQIFGECIVIIGFEVDTRAMTIRMGDIEQQELAAAILAFLDAPKRSQPLRKWQCILGWANWALNAIPHARPALSSAYRKIAGKTVTHAPIYLNVEVKHDLRWFVDRLRSGSGLSLIQGNSWDEAEADVTIFCDACPSGMGFWSPSHWKSFYYRCPPESAKNSNFCEAATIVSALQWALSLNLPLNPRILIYSDNLAAVEVFSSMRGNPPYFEMTLQAAAWVHDFGLLWQTLHVPGLDNTIADYLSRGMLDRYETHSHRSRPQLPPSNHRYPIMPAEDSSLVPASHKICQPPRSAWSLDRLRHERAIALGFALETRTQHVYNSSTASWLSFCKLHGFSSEPTADTLSFYAVWMCGAERPVKPSTVVGYLSGICNNLEPFYPSVQSIRNERLVSKTLAGLKRRFGTAPKQKRAMSVQEVADVAIILGSSTIYDDKLFLAILMAGFHALHRLGELCWPNETQHQSYRRLITRHSASLDDDAFSYLLPAHKADPGFRGSHIRIVKQWDKLDPIPIFRAYLTARDSQFGGFLELWLTSSGNTPTKSWFSTRLKQYCASDLTGHSLRSGGATALALSGVPNAYIQKLGRWSSDAWQGYVRAHPTVLLALMDDARQNA</sequence>
<reference evidence="3 4" key="1">
    <citation type="submission" date="2015-07" db="EMBL/GenBank/DDBJ databases">
        <authorList>
            <person name="Noorani M."/>
        </authorList>
    </citation>
    <scope>NUCLEOTIDE SEQUENCE [LARGE SCALE GENOMIC DNA]</scope>
    <source>
        <strain evidence="3">BBA 69670</strain>
    </source>
</reference>
<dbReference type="SUPFAM" id="SSF56672">
    <property type="entry name" value="DNA/RNA polymerases"/>
    <property type="match status" value="1"/>
</dbReference>
<accession>A0A0K6FM26</accession>
<evidence type="ECO:0000256" key="2">
    <source>
        <dbReference type="SAM" id="MobiDB-lite"/>
    </source>
</evidence>
<organism evidence="3 4">
    <name type="scientific">Rhizoctonia solani</name>
    <dbReference type="NCBI Taxonomy" id="456999"/>
    <lineage>
        <taxon>Eukaryota</taxon>
        <taxon>Fungi</taxon>
        <taxon>Dikarya</taxon>
        <taxon>Basidiomycota</taxon>
        <taxon>Agaricomycotina</taxon>
        <taxon>Agaricomycetes</taxon>
        <taxon>Cantharellales</taxon>
        <taxon>Ceratobasidiaceae</taxon>
        <taxon>Rhizoctonia</taxon>
    </lineage>
</organism>
<dbReference type="InterPro" id="IPR011010">
    <property type="entry name" value="DNA_brk_join_enz"/>
</dbReference>
<dbReference type="InterPro" id="IPR052055">
    <property type="entry name" value="Hepadnavirus_pol/RT"/>
</dbReference>
<proteinExistence type="predicted"/>
<feature type="compositionally biased region" description="Low complexity" evidence="2">
    <location>
        <begin position="353"/>
        <end position="363"/>
    </location>
</feature>
<gene>
    <name evidence="3" type="ORF">RSOLAG22IIIB_07250</name>
</gene>
<evidence type="ECO:0000256" key="1">
    <source>
        <dbReference type="ARBA" id="ARBA00023172"/>
    </source>
</evidence>
<feature type="compositionally biased region" description="Basic and acidic residues" evidence="2">
    <location>
        <begin position="109"/>
        <end position="126"/>
    </location>
</feature>
<evidence type="ECO:0000313" key="3">
    <source>
        <dbReference type="EMBL" id="CUA67182.1"/>
    </source>
</evidence>
<name>A0A0K6FM26_9AGAM</name>
<dbReference type="Proteomes" id="UP000044841">
    <property type="component" value="Unassembled WGS sequence"/>
</dbReference>
<dbReference type="PANTHER" id="PTHR33050">
    <property type="entry name" value="REVERSE TRANSCRIPTASE DOMAIN-CONTAINING PROTEIN"/>
    <property type="match status" value="1"/>
</dbReference>
<protein>
    <submittedName>
        <fullName evidence="3">Dynein alpha chain, flagellar outer arm</fullName>
    </submittedName>
</protein>
<dbReference type="InterPro" id="IPR043502">
    <property type="entry name" value="DNA/RNA_pol_sf"/>
</dbReference>